<dbReference type="Proteomes" id="UP001620295">
    <property type="component" value="Unassembled WGS sequence"/>
</dbReference>
<dbReference type="EMBL" id="JBJDQH010000027">
    <property type="protein sequence ID" value="MFK4272523.1"/>
    <property type="molecule type" value="Genomic_DNA"/>
</dbReference>
<dbReference type="RefSeq" id="WP_404748821.1">
    <property type="nucleotide sequence ID" value="NZ_JBJDQH010000027.1"/>
</dbReference>
<gene>
    <name evidence="1" type="ORF">ACI2L5_47750</name>
</gene>
<evidence type="ECO:0000313" key="1">
    <source>
        <dbReference type="EMBL" id="MFK4272523.1"/>
    </source>
</evidence>
<name>A0ABW8M2W6_9ACTN</name>
<comment type="caution">
    <text evidence="1">The sequence shown here is derived from an EMBL/GenBank/DDBJ whole genome shotgun (WGS) entry which is preliminary data.</text>
</comment>
<evidence type="ECO:0000313" key="2">
    <source>
        <dbReference type="Proteomes" id="UP001620295"/>
    </source>
</evidence>
<proteinExistence type="predicted"/>
<reference evidence="1 2" key="1">
    <citation type="submission" date="2024-11" db="EMBL/GenBank/DDBJ databases">
        <title>The Natural Products Discovery Center: Release of the First 8490 Sequenced Strains for Exploring Actinobacteria Biosynthetic Diversity.</title>
        <authorList>
            <person name="Kalkreuter E."/>
            <person name="Kautsar S.A."/>
            <person name="Yang D."/>
            <person name="Bader C.D."/>
            <person name="Teijaro C.N."/>
            <person name="Fluegel L."/>
            <person name="Davis C.M."/>
            <person name="Simpson J.R."/>
            <person name="Lauterbach L."/>
            <person name="Steele A.D."/>
            <person name="Gui C."/>
            <person name="Meng S."/>
            <person name="Li G."/>
            <person name="Viehrig K."/>
            <person name="Ye F."/>
            <person name="Su P."/>
            <person name="Kiefer A.F."/>
            <person name="Nichols A."/>
            <person name="Cepeda A.J."/>
            <person name="Yan W."/>
            <person name="Fan B."/>
            <person name="Jiang Y."/>
            <person name="Adhikari A."/>
            <person name="Zheng C.-J."/>
            <person name="Schuster L."/>
            <person name="Cowan T.M."/>
            <person name="Smanski M.J."/>
            <person name="Chevrette M.G."/>
            <person name="De Carvalho L.P.S."/>
            <person name="Shen B."/>
        </authorList>
    </citation>
    <scope>NUCLEOTIDE SEQUENCE [LARGE SCALE GENOMIC DNA]</scope>
    <source>
        <strain evidence="1 2">NPDC020863</strain>
    </source>
</reference>
<organism evidence="1 2">
    <name type="scientific">Streptomyces milbemycinicus</name>
    <dbReference type="NCBI Taxonomy" id="476552"/>
    <lineage>
        <taxon>Bacteria</taxon>
        <taxon>Bacillati</taxon>
        <taxon>Actinomycetota</taxon>
        <taxon>Actinomycetes</taxon>
        <taxon>Kitasatosporales</taxon>
        <taxon>Streptomycetaceae</taxon>
        <taxon>Streptomyces</taxon>
    </lineage>
</organism>
<accession>A0ABW8M2W6</accession>
<sequence length="40" mass="4065">MEDFATAHAAAAGATWRQTEALATLFSIGDAIQPVVGCAT</sequence>
<protein>
    <submittedName>
        <fullName evidence="1">Uncharacterized protein</fullName>
    </submittedName>
</protein>
<keyword evidence="2" id="KW-1185">Reference proteome</keyword>